<proteinExistence type="predicted"/>
<dbReference type="OrthoDB" id="9882503at2"/>
<comment type="caution">
    <text evidence="1">The sequence shown here is derived from an EMBL/GenBank/DDBJ whole genome shotgun (WGS) entry which is preliminary data.</text>
</comment>
<sequence length="546" mass="60398">MDSSVIRHCLGRHDFDQVLMLALDYLEADKADEVFEQMLRVGANMALGALDYLEDRRWEWTRKALRFLAKPTTVLDQDIKISWALSRLRVVEELAPDLLALVEVGENVGGHAAGLLGTLGGSHRRHVLDLVCDPSRGYNFLARLAESLTDVSADEAREVVERLEVFPLDEDLAARLWRGDEIDELVGLINGAAGILSQLSVGAILEFGRTTSSPLVKVIASRALNSNREPRALQFVEQCILDGGDFAIVHLYFQLKFGRPKGAPLPVPPAGLVASLTSAMCEGRQAKWAVPVLRQLIQAFPDLVVELQAIPGDSPFWAAVAAYLGGDPNGFFRLLKTVAEDGPHYPRDAVEALEFLDTDWQGHVDLLVSLLRRRDLRLAGAILPHPGGRTDGLGVELGDVVWWLEWLQEARQSVRLDGAAWKLGEFLARSTNEATQARIVECFNTMPSLRALTAELILPHMTGVTLESLSRSSVDWLVAQMEVQPHGFHPSPLARLATEEFVQSRLLPLLIDNPSDLLRDNLVKTLEEAGRSHRRRYVDENGELVG</sequence>
<name>A0A5C4QPZ2_9ACTN</name>
<organism evidence="1 2">
    <name type="scientific">Micromonospora orduensis</name>
    <dbReference type="NCBI Taxonomy" id="1420891"/>
    <lineage>
        <taxon>Bacteria</taxon>
        <taxon>Bacillati</taxon>
        <taxon>Actinomycetota</taxon>
        <taxon>Actinomycetes</taxon>
        <taxon>Micromonosporales</taxon>
        <taxon>Micromonosporaceae</taxon>
        <taxon>Micromonospora</taxon>
    </lineage>
</organism>
<protein>
    <submittedName>
        <fullName evidence="1">Uncharacterized protein</fullName>
    </submittedName>
</protein>
<dbReference type="EMBL" id="VDFY01000172">
    <property type="protein sequence ID" value="TNH27297.1"/>
    <property type="molecule type" value="Genomic_DNA"/>
</dbReference>
<reference evidence="1 2" key="1">
    <citation type="submission" date="2019-06" db="EMBL/GenBank/DDBJ databases">
        <title>Micromonospora ordensis sp. nov., isolated from deep marine sediment.</title>
        <authorList>
            <person name="Veyisoglu A."/>
            <person name="Carro L."/>
            <person name="Klenk H.-P."/>
            <person name="Sahin N."/>
        </authorList>
    </citation>
    <scope>NUCLEOTIDE SEQUENCE [LARGE SCALE GENOMIC DNA]</scope>
    <source>
        <strain evidence="1 2">S2509</strain>
    </source>
</reference>
<dbReference type="Proteomes" id="UP000306145">
    <property type="component" value="Unassembled WGS sequence"/>
</dbReference>
<evidence type="ECO:0000313" key="2">
    <source>
        <dbReference type="Proteomes" id="UP000306145"/>
    </source>
</evidence>
<dbReference type="AlphaFoldDB" id="A0A5C4QPZ2"/>
<accession>A0A5C4QPZ2</accession>
<gene>
    <name evidence="1" type="ORF">FHG89_18450</name>
</gene>
<keyword evidence="2" id="KW-1185">Reference proteome</keyword>
<evidence type="ECO:0000313" key="1">
    <source>
        <dbReference type="EMBL" id="TNH27297.1"/>
    </source>
</evidence>